<organism evidence="2">
    <name type="scientific">Nothobranchius furzeri</name>
    <name type="common">Turquoise killifish</name>
    <dbReference type="NCBI Taxonomy" id="105023"/>
    <lineage>
        <taxon>Eukaryota</taxon>
        <taxon>Metazoa</taxon>
        <taxon>Chordata</taxon>
        <taxon>Craniata</taxon>
        <taxon>Vertebrata</taxon>
        <taxon>Euteleostomi</taxon>
        <taxon>Actinopterygii</taxon>
        <taxon>Neopterygii</taxon>
        <taxon>Teleostei</taxon>
        <taxon>Neoteleostei</taxon>
        <taxon>Acanthomorphata</taxon>
        <taxon>Ovalentaria</taxon>
        <taxon>Atherinomorphae</taxon>
        <taxon>Cyprinodontiformes</taxon>
        <taxon>Nothobranchiidae</taxon>
        <taxon>Nothobranchius</taxon>
    </lineage>
</organism>
<reference evidence="2" key="2">
    <citation type="submission" date="2016-06" db="EMBL/GenBank/DDBJ databases">
        <title>The genome of a short-lived fish provides insights into sex chromosome evolution and the genetic control of aging.</title>
        <authorList>
            <person name="Reichwald K."/>
            <person name="Felder M."/>
            <person name="Petzold A."/>
            <person name="Koch P."/>
            <person name="Groth M."/>
            <person name="Platzer M."/>
        </authorList>
    </citation>
    <scope>NUCLEOTIDE SEQUENCE</scope>
    <source>
        <tissue evidence="2">Brain</tissue>
    </source>
</reference>
<sequence length="78" mass="8717">LRATVTLERSPPKAPDSKLRGSDTRLHPALPDHPGLLRWYHPSSPISYPGFSPAAEFSLKSHQNDCDRLHDLPDQLHA</sequence>
<keyword evidence="2" id="KW-0675">Receptor</keyword>
<feature type="non-terminal residue" evidence="2">
    <location>
        <position position="78"/>
    </location>
</feature>
<evidence type="ECO:0000313" key="2">
    <source>
        <dbReference type="EMBL" id="SBS54733.1"/>
    </source>
</evidence>
<dbReference type="AlphaFoldDB" id="A0A1A8V670"/>
<gene>
    <name evidence="2" type="primary">CYSLTR1</name>
</gene>
<reference evidence="2" key="1">
    <citation type="submission" date="2016-05" db="EMBL/GenBank/DDBJ databases">
        <authorList>
            <person name="Lavstsen T."/>
            <person name="Jespersen J.S."/>
        </authorList>
    </citation>
    <scope>NUCLEOTIDE SEQUENCE</scope>
    <source>
        <tissue evidence="2">Brain</tissue>
    </source>
</reference>
<dbReference type="EMBL" id="HAEJ01014276">
    <property type="protein sequence ID" value="SBS54733.1"/>
    <property type="molecule type" value="Transcribed_RNA"/>
</dbReference>
<accession>A0A1A8V670</accession>
<protein>
    <submittedName>
        <fullName evidence="2">Cysteinyl leukotriene receptor 1</fullName>
    </submittedName>
</protein>
<evidence type="ECO:0000256" key="1">
    <source>
        <dbReference type="SAM" id="MobiDB-lite"/>
    </source>
</evidence>
<proteinExistence type="predicted"/>
<feature type="non-terminal residue" evidence="2">
    <location>
        <position position="1"/>
    </location>
</feature>
<feature type="compositionally biased region" description="Basic and acidic residues" evidence="1">
    <location>
        <begin position="15"/>
        <end position="26"/>
    </location>
</feature>
<name>A0A1A8V670_NOTFU</name>
<feature type="region of interest" description="Disordered" evidence="1">
    <location>
        <begin position="1"/>
        <end position="26"/>
    </location>
</feature>